<protein>
    <recommendedName>
        <fullName evidence="4">NOMO-like ninth beta-sandwich domain-containing protein</fullName>
    </recommendedName>
</protein>
<dbReference type="InterPro" id="IPR051417">
    <property type="entry name" value="SDr/BOS_complex"/>
</dbReference>
<feature type="transmembrane region" description="Helical" evidence="2">
    <location>
        <begin position="1000"/>
        <end position="1018"/>
    </location>
</feature>
<dbReference type="RefSeq" id="XP_068355595.1">
    <property type="nucleotide sequence ID" value="XM_068507334.1"/>
</dbReference>
<feature type="signal peptide" evidence="3">
    <location>
        <begin position="1"/>
        <end position="18"/>
    </location>
</feature>
<comment type="caution">
    <text evidence="5">The sequence shown here is derived from an EMBL/GenBank/DDBJ whole genome shotgun (WGS) entry which is preliminary data.</text>
</comment>
<dbReference type="SUPFAM" id="SSF49452">
    <property type="entry name" value="Starch-binding domain-like"/>
    <property type="match status" value="1"/>
</dbReference>
<dbReference type="InterPro" id="IPR055073">
    <property type="entry name" value="NOMO1-like_9th"/>
</dbReference>
<dbReference type="SUPFAM" id="SSF117074">
    <property type="entry name" value="Hypothetical protein PA1324"/>
    <property type="match status" value="1"/>
</dbReference>
<organism evidence="5 6">
    <name type="scientific">Tritrichomonas foetus</name>
    <dbReference type="NCBI Taxonomy" id="1144522"/>
    <lineage>
        <taxon>Eukaryota</taxon>
        <taxon>Metamonada</taxon>
        <taxon>Parabasalia</taxon>
        <taxon>Tritrichomonadida</taxon>
        <taxon>Tritrichomonadidae</taxon>
        <taxon>Tritrichomonas</taxon>
    </lineage>
</organism>
<keyword evidence="2" id="KW-0472">Membrane</keyword>
<dbReference type="GO" id="GO:0030246">
    <property type="term" value="F:carbohydrate binding"/>
    <property type="evidence" value="ECO:0007669"/>
    <property type="project" value="InterPro"/>
</dbReference>
<dbReference type="EMBL" id="MLAK01000866">
    <property type="protein sequence ID" value="OHT02459.1"/>
    <property type="molecule type" value="Genomic_DNA"/>
</dbReference>
<reference evidence="5" key="1">
    <citation type="submission" date="2016-10" db="EMBL/GenBank/DDBJ databases">
        <authorList>
            <person name="Benchimol M."/>
            <person name="Almeida L.G."/>
            <person name="Vasconcelos A.T."/>
            <person name="Perreira-Neves A."/>
            <person name="Rosa I.A."/>
            <person name="Tasca T."/>
            <person name="Bogo M.R."/>
            <person name="de Souza W."/>
        </authorList>
    </citation>
    <scope>NUCLEOTIDE SEQUENCE [LARGE SCALE GENOMIC DNA]</scope>
    <source>
        <strain evidence="5">K</strain>
    </source>
</reference>
<dbReference type="Gene3D" id="2.60.40.1120">
    <property type="entry name" value="Carboxypeptidase-like, regulatory domain"/>
    <property type="match status" value="1"/>
</dbReference>
<evidence type="ECO:0000313" key="5">
    <source>
        <dbReference type="EMBL" id="OHT02459.1"/>
    </source>
</evidence>
<evidence type="ECO:0000256" key="3">
    <source>
        <dbReference type="SAM" id="SignalP"/>
    </source>
</evidence>
<keyword evidence="1 3" id="KW-0732">Signal</keyword>
<proteinExistence type="predicted"/>
<accession>A0A1J4JTU7</accession>
<sequence>MFLFLLSLAFALDKSSESAGIGGFVTFGFNYEGNKAKLLSQLIINIKTPPPQNSNVDTADVQPTGYWIVPTPSHHELVVSVRAPEGVIIEPQTCYIQYPFNTNVNFQVIGFSAIGEIYTNEAGGSLIRVLSPLTVEITNGKDVTLTSTTADGTYSIGPLPPGEYTVSLKDAIATPKTIKIVDYKVHVDPLVITDWPQNGVVTFPENVKSHSVTLHLSSPDDSKISNVEVKTDSNGRFSIKGLQVGRYNLKSAVEDIVINPLSFQISVQDKPKPLTMKYEGIRVHGTVALPNGNGISGVSLTLTPGNIHTTTNEKGEFVFQAVHPISQPKLEIFHPYHKFSEPIIPAIEEQPIPAIKVNVLNAQICGKVECPSANLTFTGAAKLNMVVTNGTFCISAPISQSVNINAVSQCGFEHSTITVSAPTNAVKFARIKAEVIGKARCIGDCDTTTLFKLTNDQYSYETNVMSNGNVVFNDIEFGRYHLSISSSPSSIWQVLQSDVFVNNKTVIADDIGEQTAFVYNVTVSHAMNVKCGEKSLNLNRGLNTIQVRSTIVESNDCFVFKPIDLKNNQRIIADSVQRRVVVDGPEDVYTIFVGGVELHSSRVFEQKFDETKTVSIKTKAPYFSVPQSIEVQSVSSCENSDIKFDVLVGVEYKGTIIPPIEGAAITASLNDKIIATAQTGEDGTFSLGSFSSNQNITLVAEKSGYKFTQIPGSFNFSAEKLSSILIHFSAESNVNTKGILLSISRLDNFAHHVVTDSIDDTTISGLEAGSYYLKPIYREHEFDPPQVEFNLSQGTQLNLTFNVVRVQFGVSGEVRRITGESEPDVEIEANYGNGEKQIVVTDAAGRFRIGGLNPNQTVTLLARASETSSVDRITPAQMKVKMGTEEYRNVRFLSMKPTKTFDILGELIVEPDFLPTMNVALMTPNSQVVQRFTFPSKLSNFFYFTNLTGQKYNVIVANTRQVKTITCPKQEVEFTQPAAKIKIVCEVAETSKPEEIDSRIASFIAFVSILVWIGFFNFGKIKDIVSDTFFTKKKKKGNKKKAQ</sequence>
<dbReference type="Proteomes" id="UP000179807">
    <property type="component" value="Unassembled WGS sequence"/>
</dbReference>
<dbReference type="AlphaFoldDB" id="A0A1J4JTU7"/>
<evidence type="ECO:0000259" key="4">
    <source>
        <dbReference type="Pfam" id="PF22902"/>
    </source>
</evidence>
<keyword evidence="2" id="KW-1133">Transmembrane helix</keyword>
<dbReference type="InterPro" id="IPR013784">
    <property type="entry name" value="Carb-bd-like_fold"/>
</dbReference>
<dbReference type="PANTHER" id="PTHR23303">
    <property type="entry name" value="CARBOXYPEPTIDASE REGULATORY REGION-CONTAINING"/>
    <property type="match status" value="1"/>
</dbReference>
<evidence type="ECO:0000313" key="6">
    <source>
        <dbReference type="Proteomes" id="UP000179807"/>
    </source>
</evidence>
<dbReference type="GO" id="GO:0005789">
    <property type="term" value="C:endoplasmic reticulum membrane"/>
    <property type="evidence" value="ECO:0007669"/>
    <property type="project" value="TreeGrafter"/>
</dbReference>
<feature type="chain" id="PRO_5012520627" description="NOMO-like ninth beta-sandwich domain-containing protein" evidence="3">
    <location>
        <begin position="19"/>
        <end position="1043"/>
    </location>
</feature>
<dbReference type="Pfam" id="PF22902">
    <property type="entry name" value="NOMO1-like_9th"/>
    <property type="match status" value="1"/>
</dbReference>
<feature type="domain" description="NOMO-like ninth beta-sandwich" evidence="4">
    <location>
        <begin position="652"/>
        <end position="718"/>
    </location>
</feature>
<keyword evidence="2" id="KW-0812">Transmembrane</keyword>
<dbReference type="GeneID" id="94842038"/>
<dbReference type="VEuPathDB" id="TrichDB:TRFO_30402"/>
<gene>
    <name evidence="5" type="ORF">TRFO_30402</name>
</gene>
<dbReference type="OrthoDB" id="10263633at2759"/>
<dbReference type="PANTHER" id="PTHR23303:SF14">
    <property type="entry name" value="BOS COMPLEX SUBUNIT NOMO1-RELATED"/>
    <property type="match status" value="1"/>
</dbReference>
<keyword evidence="6" id="KW-1185">Reference proteome</keyword>
<evidence type="ECO:0000256" key="1">
    <source>
        <dbReference type="ARBA" id="ARBA00022729"/>
    </source>
</evidence>
<evidence type="ECO:0000256" key="2">
    <source>
        <dbReference type="SAM" id="Phobius"/>
    </source>
</evidence>
<name>A0A1J4JTU7_9EUKA</name>